<dbReference type="Proteomes" id="UP001430848">
    <property type="component" value="Unassembled WGS sequence"/>
</dbReference>
<evidence type="ECO:0000313" key="3">
    <source>
        <dbReference type="Proteomes" id="UP001430848"/>
    </source>
</evidence>
<comment type="caution">
    <text evidence="2">The sequence shown here is derived from an EMBL/GenBank/DDBJ whole genome shotgun (WGS) entry which is preliminary data.</text>
</comment>
<protein>
    <submittedName>
        <fullName evidence="2">Uncharacterized protein</fullName>
    </submittedName>
</protein>
<name>A0ABR1P2I8_DIAER</name>
<feature type="transmembrane region" description="Helical" evidence="1">
    <location>
        <begin position="486"/>
        <end position="509"/>
    </location>
</feature>
<organism evidence="2 3">
    <name type="scientific">Diaporthe eres</name>
    <name type="common">Phomopsis oblonga</name>
    <dbReference type="NCBI Taxonomy" id="83184"/>
    <lineage>
        <taxon>Eukaryota</taxon>
        <taxon>Fungi</taxon>
        <taxon>Dikarya</taxon>
        <taxon>Ascomycota</taxon>
        <taxon>Pezizomycotina</taxon>
        <taxon>Sordariomycetes</taxon>
        <taxon>Sordariomycetidae</taxon>
        <taxon>Diaporthales</taxon>
        <taxon>Diaporthaceae</taxon>
        <taxon>Diaporthe</taxon>
        <taxon>Diaporthe eres species complex</taxon>
    </lineage>
</organism>
<evidence type="ECO:0000256" key="1">
    <source>
        <dbReference type="SAM" id="Phobius"/>
    </source>
</evidence>
<dbReference type="EMBL" id="JAKNSF020000054">
    <property type="protein sequence ID" value="KAK7724781.1"/>
    <property type="molecule type" value="Genomic_DNA"/>
</dbReference>
<accession>A0ABR1P2I8</accession>
<reference evidence="2 3" key="1">
    <citation type="submission" date="2024-02" db="EMBL/GenBank/DDBJ databases">
        <title>De novo assembly and annotation of 12 fungi associated with fruit tree decline syndrome in Ontario, Canada.</title>
        <authorList>
            <person name="Sulman M."/>
            <person name="Ellouze W."/>
            <person name="Ilyukhin E."/>
        </authorList>
    </citation>
    <scope>NUCLEOTIDE SEQUENCE [LARGE SCALE GENOMIC DNA]</scope>
    <source>
        <strain evidence="2 3">M169</strain>
    </source>
</reference>
<keyword evidence="1" id="KW-0812">Transmembrane</keyword>
<keyword evidence="1" id="KW-1133">Transmembrane helix</keyword>
<sequence length="654" mass="72341">MHPFGEGAVSNANVQAIADQILCNFVICLHDNETILLKAIPALLSPGRDGFREAHKLHRRILQRRLDSSAPQRHPPKLGHQNSYLYFAMVDYISAVVTRLCVQSIKSDDFQAALIACMAKLSAKLKCLSDDPVECAKLSLSAGDELECAEEATRCRAGQDLNESLRASWDETWLSDPVKIPTKTFEAAHELDNRGQLSEGIELRHPLTPIISHILSTLRGGKDVADFVSGSIPGFGNPRVSIATVVFEAAFASHSKMVNQTIDLELQGSSSPECLRICFNAFRMLTQTHSSLTARIGPRASNRLDNSNWNFEWRLEDLDTGTSQQGALDSDRLDTSAMVSVMVPLVCTSSLVANHIAKMIYLASTRCHSGKIVEDAQAPGPSFTAFAALNSDKNSLPPMQLFDTYTVPLDQSSLANRGALGVRFPFERESRTAIQALDKRLQNDWEIYQDYIKARCATHVLGVLTFCVFLVTGGTVLGWAQEDKPGWSYVSPMTMFVASWGLAGTVIVISKAIKSGEWTWVDYFNLRCPCRSVSDLATVSRIDPQLVLGYLLQNEDFTLLRTTGPFSGPFRRNKEGVGFCIDVKPNLRTLQSCGLIFAKDLDMRLERLDWYKILGIYNNLDSTSRGNIQASSSNLEDKYGNVDFSRVGDSKDNF</sequence>
<proteinExistence type="predicted"/>
<keyword evidence="3" id="KW-1185">Reference proteome</keyword>
<gene>
    <name evidence="2" type="ORF">SLS63_008475</name>
</gene>
<keyword evidence="1" id="KW-0472">Membrane</keyword>
<feature type="transmembrane region" description="Helical" evidence="1">
    <location>
        <begin position="460"/>
        <end position="480"/>
    </location>
</feature>
<evidence type="ECO:0000313" key="2">
    <source>
        <dbReference type="EMBL" id="KAK7724781.1"/>
    </source>
</evidence>